<comment type="caution">
    <text evidence="1">The sequence shown here is derived from an EMBL/GenBank/DDBJ whole genome shotgun (WGS) entry which is preliminary data.</text>
</comment>
<name>A0ABP1PWG4_9HEXA</name>
<accession>A0ABP1PWG4</accession>
<keyword evidence="2" id="KW-1185">Reference proteome</keyword>
<proteinExistence type="predicted"/>
<sequence>MNVINKAREAEDTPPKEVNLKLLRDTKCRNHHTNFGNHKYCVSSSTGVFKGNNKVLLKSYSDEQLELQDYQQNGIANENAELKRRNYELFQLYECTQKEKEKALRRAEMEKKILKKKLLSKYEFSESFRKNDRLFKRRMVSSASGEQLEGLRQILIENSRKPQKLRQCEEIQTRNGNEATQLILITMTWKRTA</sequence>
<protein>
    <submittedName>
        <fullName evidence="1">Uncharacterized protein</fullName>
    </submittedName>
</protein>
<reference evidence="1 2" key="1">
    <citation type="submission" date="2024-08" db="EMBL/GenBank/DDBJ databases">
        <authorList>
            <person name="Cucini C."/>
            <person name="Frati F."/>
        </authorList>
    </citation>
    <scope>NUCLEOTIDE SEQUENCE [LARGE SCALE GENOMIC DNA]</scope>
</reference>
<evidence type="ECO:0000313" key="2">
    <source>
        <dbReference type="Proteomes" id="UP001642540"/>
    </source>
</evidence>
<dbReference type="EMBL" id="CAXLJM020000012">
    <property type="protein sequence ID" value="CAL8076745.1"/>
    <property type="molecule type" value="Genomic_DNA"/>
</dbReference>
<dbReference type="Proteomes" id="UP001642540">
    <property type="component" value="Unassembled WGS sequence"/>
</dbReference>
<gene>
    <name evidence="1" type="ORF">ODALV1_LOCUS3575</name>
</gene>
<evidence type="ECO:0000313" key="1">
    <source>
        <dbReference type="EMBL" id="CAL8076745.1"/>
    </source>
</evidence>
<organism evidence="1 2">
    <name type="scientific">Orchesella dallaii</name>
    <dbReference type="NCBI Taxonomy" id="48710"/>
    <lineage>
        <taxon>Eukaryota</taxon>
        <taxon>Metazoa</taxon>
        <taxon>Ecdysozoa</taxon>
        <taxon>Arthropoda</taxon>
        <taxon>Hexapoda</taxon>
        <taxon>Collembola</taxon>
        <taxon>Entomobryomorpha</taxon>
        <taxon>Entomobryoidea</taxon>
        <taxon>Orchesellidae</taxon>
        <taxon>Orchesellinae</taxon>
        <taxon>Orchesella</taxon>
    </lineage>
</organism>